<keyword evidence="6" id="KW-0547">Nucleotide-binding</keyword>
<feature type="domain" description="Cytidyltransferase-like" evidence="11">
    <location>
        <begin position="6"/>
        <end position="136"/>
    </location>
</feature>
<protein>
    <recommendedName>
        <fullName evidence="2">Phosphopantetheine adenylyltransferase</fullName>
        <ecNumber evidence="1">2.7.7.3</ecNumber>
    </recommendedName>
</protein>
<name>A0A6J7KKF6_9ZZZZ</name>
<evidence type="ECO:0000256" key="9">
    <source>
        <dbReference type="ARBA" id="ARBA00022993"/>
    </source>
</evidence>
<dbReference type="PRINTS" id="PR01020">
    <property type="entry name" value="LPSBIOSNTHSS"/>
</dbReference>
<dbReference type="Pfam" id="PF01467">
    <property type="entry name" value="CTP_transf_like"/>
    <property type="match status" value="1"/>
</dbReference>
<dbReference type="NCBIfam" id="TIGR01510">
    <property type="entry name" value="coaD_prev_kdtB"/>
    <property type="match status" value="1"/>
</dbReference>
<keyword evidence="4" id="KW-0808">Transferase</keyword>
<evidence type="ECO:0000256" key="5">
    <source>
        <dbReference type="ARBA" id="ARBA00022695"/>
    </source>
</evidence>
<dbReference type="InterPro" id="IPR001980">
    <property type="entry name" value="PPAT"/>
</dbReference>
<dbReference type="EMBL" id="CAFBNO010000032">
    <property type="protein sequence ID" value="CAB4956530.1"/>
    <property type="molecule type" value="Genomic_DNA"/>
</dbReference>
<evidence type="ECO:0000256" key="3">
    <source>
        <dbReference type="ARBA" id="ARBA00022490"/>
    </source>
</evidence>
<evidence type="ECO:0000256" key="8">
    <source>
        <dbReference type="ARBA" id="ARBA00022842"/>
    </source>
</evidence>
<comment type="catalytic activity">
    <reaction evidence="10">
        <text>(R)-4'-phosphopantetheine + ATP + H(+) = 3'-dephospho-CoA + diphosphate</text>
        <dbReference type="Rhea" id="RHEA:19801"/>
        <dbReference type="ChEBI" id="CHEBI:15378"/>
        <dbReference type="ChEBI" id="CHEBI:30616"/>
        <dbReference type="ChEBI" id="CHEBI:33019"/>
        <dbReference type="ChEBI" id="CHEBI:57328"/>
        <dbReference type="ChEBI" id="CHEBI:61723"/>
        <dbReference type="EC" id="2.7.7.3"/>
    </reaction>
</comment>
<sequence>MSKLAVYPGSFDPFTLGHLDVAKRALSLFDRLEVLVVHNPAKAPTFSPDERVDQIRKALAEAGLQNVTVSALNTGLLATHCANLGATAIVKGVRNDSDLQVELPQARVNRDQSGIETAFLPGDPALSHISSSLVRQVAELGGDISKYVPSSVLSAYTAKQHAK</sequence>
<dbReference type="GO" id="GO:0015937">
    <property type="term" value="P:coenzyme A biosynthetic process"/>
    <property type="evidence" value="ECO:0007669"/>
    <property type="project" value="UniProtKB-KW"/>
</dbReference>
<reference evidence="12" key="1">
    <citation type="submission" date="2020-05" db="EMBL/GenBank/DDBJ databases">
        <authorList>
            <person name="Chiriac C."/>
            <person name="Salcher M."/>
            <person name="Ghai R."/>
            <person name="Kavagutti S V."/>
        </authorList>
    </citation>
    <scope>NUCLEOTIDE SEQUENCE</scope>
</reference>
<dbReference type="InterPro" id="IPR014729">
    <property type="entry name" value="Rossmann-like_a/b/a_fold"/>
</dbReference>
<dbReference type="AlphaFoldDB" id="A0A6J7KKF6"/>
<dbReference type="InterPro" id="IPR004821">
    <property type="entry name" value="Cyt_trans-like"/>
</dbReference>
<keyword evidence="9" id="KW-0173">Coenzyme A biosynthesis</keyword>
<evidence type="ECO:0000259" key="11">
    <source>
        <dbReference type="Pfam" id="PF01467"/>
    </source>
</evidence>
<organism evidence="12">
    <name type="scientific">freshwater metagenome</name>
    <dbReference type="NCBI Taxonomy" id="449393"/>
    <lineage>
        <taxon>unclassified sequences</taxon>
        <taxon>metagenomes</taxon>
        <taxon>ecological metagenomes</taxon>
    </lineage>
</organism>
<keyword evidence="8" id="KW-0460">Magnesium</keyword>
<evidence type="ECO:0000256" key="6">
    <source>
        <dbReference type="ARBA" id="ARBA00022741"/>
    </source>
</evidence>
<evidence type="ECO:0000256" key="2">
    <source>
        <dbReference type="ARBA" id="ARBA00013868"/>
    </source>
</evidence>
<dbReference type="EC" id="2.7.7.3" evidence="1"/>
<dbReference type="GO" id="GO:0004595">
    <property type="term" value="F:pantetheine-phosphate adenylyltransferase activity"/>
    <property type="evidence" value="ECO:0007669"/>
    <property type="project" value="UniProtKB-EC"/>
</dbReference>
<dbReference type="NCBIfam" id="TIGR00125">
    <property type="entry name" value="cyt_tran_rel"/>
    <property type="match status" value="1"/>
</dbReference>
<dbReference type="SUPFAM" id="SSF52374">
    <property type="entry name" value="Nucleotidylyl transferase"/>
    <property type="match status" value="1"/>
</dbReference>
<keyword evidence="3" id="KW-0963">Cytoplasm</keyword>
<evidence type="ECO:0000256" key="4">
    <source>
        <dbReference type="ARBA" id="ARBA00022679"/>
    </source>
</evidence>
<dbReference type="PANTHER" id="PTHR21342">
    <property type="entry name" value="PHOSPHOPANTETHEINE ADENYLYLTRANSFERASE"/>
    <property type="match status" value="1"/>
</dbReference>
<proteinExistence type="inferred from homology"/>
<evidence type="ECO:0000256" key="7">
    <source>
        <dbReference type="ARBA" id="ARBA00022840"/>
    </source>
</evidence>
<evidence type="ECO:0000256" key="1">
    <source>
        <dbReference type="ARBA" id="ARBA00012392"/>
    </source>
</evidence>
<dbReference type="HAMAP" id="MF_00151">
    <property type="entry name" value="PPAT_bact"/>
    <property type="match status" value="1"/>
</dbReference>
<keyword evidence="7" id="KW-0067">ATP-binding</keyword>
<keyword evidence="5" id="KW-0548">Nucleotidyltransferase</keyword>
<gene>
    <name evidence="12" type="ORF">UFOPK3837_00781</name>
</gene>
<evidence type="ECO:0000313" key="12">
    <source>
        <dbReference type="EMBL" id="CAB4956530.1"/>
    </source>
</evidence>
<dbReference type="PANTHER" id="PTHR21342:SF1">
    <property type="entry name" value="PHOSPHOPANTETHEINE ADENYLYLTRANSFERASE"/>
    <property type="match status" value="1"/>
</dbReference>
<accession>A0A6J7KKF6</accession>
<dbReference type="GO" id="GO:0005524">
    <property type="term" value="F:ATP binding"/>
    <property type="evidence" value="ECO:0007669"/>
    <property type="project" value="UniProtKB-KW"/>
</dbReference>
<evidence type="ECO:0000256" key="10">
    <source>
        <dbReference type="ARBA" id="ARBA00029346"/>
    </source>
</evidence>
<dbReference type="Gene3D" id="3.40.50.620">
    <property type="entry name" value="HUPs"/>
    <property type="match status" value="1"/>
</dbReference>